<dbReference type="Proteomes" id="UP000266723">
    <property type="component" value="Unassembled WGS sequence"/>
</dbReference>
<name>A0ABQ7EA58_BRACR</name>
<keyword evidence="3" id="KW-1185">Reference proteome</keyword>
<feature type="compositionally biased region" description="Basic residues" evidence="1">
    <location>
        <begin position="251"/>
        <end position="266"/>
    </location>
</feature>
<evidence type="ECO:0000256" key="1">
    <source>
        <dbReference type="SAM" id="MobiDB-lite"/>
    </source>
</evidence>
<dbReference type="EMBL" id="QGKV02000299">
    <property type="protein sequence ID" value="KAF3594103.1"/>
    <property type="molecule type" value="Genomic_DNA"/>
</dbReference>
<reference evidence="2 3" key="1">
    <citation type="journal article" date="2020" name="BMC Genomics">
        <title>Intraspecific diversification of the crop wild relative Brassica cretica Lam. using demographic model selection.</title>
        <authorList>
            <person name="Kioukis A."/>
            <person name="Michalopoulou V.A."/>
            <person name="Briers L."/>
            <person name="Pirintsos S."/>
            <person name="Studholme D.J."/>
            <person name="Pavlidis P."/>
            <person name="Sarris P.F."/>
        </authorList>
    </citation>
    <scope>NUCLEOTIDE SEQUENCE [LARGE SCALE GENOMIC DNA]</scope>
    <source>
        <strain evidence="3">cv. PFS-1207/04</strain>
    </source>
</reference>
<feature type="region of interest" description="Disordered" evidence="1">
    <location>
        <begin position="22"/>
        <end position="47"/>
    </location>
</feature>
<dbReference type="PANTHER" id="PTHR33710:SF62">
    <property type="entry name" value="DUF4283 DOMAIN PROTEIN"/>
    <property type="match status" value="1"/>
</dbReference>
<proteinExistence type="predicted"/>
<accession>A0ABQ7EA58</accession>
<gene>
    <name evidence="2" type="ORF">DY000_02022743</name>
</gene>
<evidence type="ECO:0000313" key="3">
    <source>
        <dbReference type="Proteomes" id="UP000266723"/>
    </source>
</evidence>
<protein>
    <submittedName>
        <fullName evidence="2">Uncharacterized protein</fullName>
    </submittedName>
</protein>
<sequence length="407" mass="45922">MMAVGYPTLQRALEARRAALGMQHRDPELTDRESPEPSATANYFENKTSTAPAPINLSSVYPLYYGGNDEVEMFLRVPEINNCWHAYWLNLPKGEGSVVIEFEYEKIHKRGGTPGFPIMFPELSDQDRRNAMVYVSHADETERNARIQRVCHAIEDSAKTPPVITAKISHDHDKGKGHLFSYPDISSCLQWPTTKKLQSTSSAPLVPLESEGETESSSASLPVVLPPFDITTGFPLGTSSMDPTAGDFKGGKKARRRPPSWKRKTQGRVAATASNSAQKGIKEVRSTGNSLSWVGWRDNVWVECRLDRSFGNDEWFQLFPQSNVDYMEMWPSDHRPLLLKFVLEPHVRGRGRFYFDKRMVGNAGFEDAVRRGWDGGTGDNSSIMDHLSSCRKELSWWKRSSELNFKT</sequence>
<dbReference type="SUPFAM" id="SSF56219">
    <property type="entry name" value="DNase I-like"/>
    <property type="match status" value="1"/>
</dbReference>
<organism evidence="2 3">
    <name type="scientific">Brassica cretica</name>
    <name type="common">Mustard</name>
    <dbReference type="NCBI Taxonomy" id="69181"/>
    <lineage>
        <taxon>Eukaryota</taxon>
        <taxon>Viridiplantae</taxon>
        <taxon>Streptophyta</taxon>
        <taxon>Embryophyta</taxon>
        <taxon>Tracheophyta</taxon>
        <taxon>Spermatophyta</taxon>
        <taxon>Magnoliopsida</taxon>
        <taxon>eudicotyledons</taxon>
        <taxon>Gunneridae</taxon>
        <taxon>Pentapetalae</taxon>
        <taxon>rosids</taxon>
        <taxon>malvids</taxon>
        <taxon>Brassicales</taxon>
        <taxon>Brassicaceae</taxon>
        <taxon>Brassiceae</taxon>
        <taxon>Brassica</taxon>
    </lineage>
</organism>
<comment type="caution">
    <text evidence="2">The sequence shown here is derived from an EMBL/GenBank/DDBJ whole genome shotgun (WGS) entry which is preliminary data.</text>
</comment>
<dbReference type="PANTHER" id="PTHR33710">
    <property type="entry name" value="BNAC02G09200D PROTEIN"/>
    <property type="match status" value="1"/>
</dbReference>
<feature type="compositionally biased region" description="Polar residues" evidence="1">
    <location>
        <begin position="37"/>
        <end position="47"/>
    </location>
</feature>
<feature type="non-terminal residue" evidence="2">
    <location>
        <position position="407"/>
    </location>
</feature>
<feature type="compositionally biased region" description="Basic and acidic residues" evidence="1">
    <location>
        <begin position="22"/>
        <end position="35"/>
    </location>
</feature>
<feature type="region of interest" description="Disordered" evidence="1">
    <location>
        <begin position="235"/>
        <end position="268"/>
    </location>
</feature>
<evidence type="ECO:0000313" key="2">
    <source>
        <dbReference type="EMBL" id="KAF3594103.1"/>
    </source>
</evidence>
<dbReference type="InterPro" id="IPR036691">
    <property type="entry name" value="Endo/exonu/phosph_ase_sf"/>
</dbReference>